<accession>A0A6H0XNX2</accession>
<feature type="compositionally biased region" description="Basic and acidic residues" evidence="1">
    <location>
        <begin position="12"/>
        <end position="55"/>
    </location>
</feature>
<feature type="compositionally biased region" description="Polar residues" evidence="1">
    <location>
        <begin position="361"/>
        <end position="370"/>
    </location>
</feature>
<proteinExistence type="predicted"/>
<feature type="compositionally biased region" description="Low complexity" evidence="1">
    <location>
        <begin position="317"/>
        <end position="338"/>
    </location>
</feature>
<dbReference type="AlphaFoldDB" id="A0A6H0XNX2"/>
<evidence type="ECO:0000256" key="1">
    <source>
        <dbReference type="SAM" id="MobiDB-lite"/>
    </source>
</evidence>
<feature type="compositionally biased region" description="Low complexity" evidence="1">
    <location>
        <begin position="347"/>
        <end position="360"/>
    </location>
</feature>
<feature type="compositionally biased region" description="Pro residues" evidence="1">
    <location>
        <begin position="395"/>
        <end position="408"/>
    </location>
</feature>
<evidence type="ECO:0000313" key="3">
    <source>
        <dbReference type="Proteomes" id="UP000503462"/>
    </source>
</evidence>
<organism evidence="2 3">
    <name type="scientific">Peltaster fructicola</name>
    <dbReference type="NCBI Taxonomy" id="286661"/>
    <lineage>
        <taxon>Eukaryota</taxon>
        <taxon>Fungi</taxon>
        <taxon>Dikarya</taxon>
        <taxon>Ascomycota</taxon>
        <taxon>Pezizomycotina</taxon>
        <taxon>Dothideomycetes</taxon>
        <taxon>Dothideomycetes incertae sedis</taxon>
        <taxon>Peltaster</taxon>
    </lineage>
</organism>
<feature type="compositionally biased region" description="Low complexity" evidence="1">
    <location>
        <begin position="260"/>
        <end position="272"/>
    </location>
</feature>
<feature type="region of interest" description="Disordered" evidence="1">
    <location>
        <begin position="1"/>
        <end position="408"/>
    </location>
</feature>
<keyword evidence="3" id="KW-1185">Reference proteome</keyword>
<feature type="compositionally biased region" description="Polar residues" evidence="1">
    <location>
        <begin position="70"/>
        <end position="88"/>
    </location>
</feature>
<evidence type="ECO:0000313" key="2">
    <source>
        <dbReference type="EMBL" id="QIW96423.1"/>
    </source>
</evidence>
<feature type="compositionally biased region" description="Pro residues" evidence="1">
    <location>
        <begin position="194"/>
        <end position="208"/>
    </location>
</feature>
<sequence>MGDLLRSGWHPSGEKQISRATWKKDMKNLVSRKDEDATRAKDHVSTPLDSLKDPDSFGPPPKHTAYYPNAQATRSSTPKHAATTSTNIGLGAPVPPARSGTSTGLGGPVLVTGRADVQSEEEEQRPAPGPYRVNTTGLRTDHLPKPPGRNDGGQTPASTSPAVSRPVPALPTANATRQVPALPSPNLAVGRPVPAVPPRQAGPPPVLPPRQSGTPTEYTPPAPPSYGEAMRAPQGPSALNTGALNRLGQAGVSVPGFGISPSPRSPSAASHSGQLSELQQRFARMNNSDSTSSSPTSAVPSWKQAQALHSAASSNPAAVAGINSAVSAASAGSPSSPSTPTWKQAQALHSAATSHPAASAGIQSAFNAASQKKKPPPPVKKAGLSEVHAEADTSGPPPIPMLSKPRPG</sequence>
<feature type="compositionally biased region" description="Polar residues" evidence="1">
    <location>
        <begin position="152"/>
        <end position="162"/>
    </location>
</feature>
<name>A0A6H0XNX2_9PEZI</name>
<gene>
    <name evidence="2" type="ORF">AMS68_001941</name>
</gene>
<dbReference type="OrthoDB" id="3357271at2759"/>
<feature type="compositionally biased region" description="Low complexity" evidence="1">
    <location>
        <begin position="288"/>
        <end position="301"/>
    </location>
</feature>
<protein>
    <submittedName>
        <fullName evidence="2">Uncharacterized protein</fullName>
    </submittedName>
</protein>
<dbReference type="EMBL" id="CP051139">
    <property type="protein sequence ID" value="QIW96423.1"/>
    <property type="molecule type" value="Genomic_DNA"/>
</dbReference>
<dbReference type="Proteomes" id="UP000503462">
    <property type="component" value="Chromosome 1"/>
</dbReference>
<reference evidence="2 3" key="1">
    <citation type="journal article" date="2016" name="Sci. Rep.">
        <title>Peltaster fructicola genome reveals evolution from an invasive phytopathogen to an ectophytic parasite.</title>
        <authorList>
            <person name="Xu C."/>
            <person name="Chen H."/>
            <person name="Gleason M.L."/>
            <person name="Xu J.R."/>
            <person name="Liu H."/>
            <person name="Zhang R."/>
            <person name="Sun G."/>
        </authorList>
    </citation>
    <scope>NUCLEOTIDE SEQUENCE [LARGE SCALE GENOMIC DNA]</scope>
    <source>
        <strain evidence="2 3">LNHT1506</strain>
    </source>
</reference>